<proteinExistence type="predicted"/>
<name>A0A7J7PAN7_9MAGN</name>
<accession>A0A7J7PAN7</accession>
<evidence type="ECO:0000313" key="1">
    <source>
        <dbReference type="EMBL" id="KAF6176487.1"/>
    </source>
</evidence>
<protein>
    <submittedName>
        <fullName evidence="1">Uncharacterized protein</fullName>
    </submittedName>
</protein>
<organism evidence="1 2">
    <name type="scientific">Kingdonia uniflora</name>
    <dbReference type="NCBI Taxonomy" id="39325"/>
    <lineage>
        <taxon>Eukaryota</taxon>
        <taxon>Viridiplantae</taxon>
        <taxon>Streptophyta</taxon>
        <taxon>Embryophyta</taxon>
        <taxon>Tracheophyta</taxon>
        <taxon>Spermatophyta</taxon>
        <taxon>Magnoliopsida</taxon>
        <taxon>Ranunculales</taxon>
        <taxon>Circaeasteraceae</taxon>
        <taxon>Kingdonia</taxon>
    </lineage>
</organism>
<dbReference type="EMBL" id="JACGCM010000076">
    <property type="protein sequence ID" value="KAF6176487.1"/>
    <property type="molecule type" value="Genomic_DNA"/>
</dbReference>
<dbReference type="Proteomes" id="UP000541444">
    <property type="component" value="Unassembled WGS sequence"/>
</dbReference>
<sequence>MGLTIGEELGVGSISITISMIELKGDGEEESEYWEQPNGLRYCPYFVFTEDYSNTSLLEHLIKCLYHHAAVIEALPIFAQLRDMGFTPSLQDGNFEERYNLLREFLQSGFALDVIALTKLISRKFFAGYAGIEWETIFFDYLMI</sequence>
<evidence type="ECO:0000313" key="2">
    <source>
        <dbReference type="Proteomes" id="UP000541444"/>
    </source>
</evidence>
<keyword evidence="2" id="KW-1185">Reference proteome</keyword>
<comment type="caution">
    <text evidence="1">The sequence shown here is derived from an EMBL/GenBank/DDBJ whole genome shotgun (WGS) entry which is preliminary data.</text>
</comment>
<gene>
    <name evidence="1" type="ORF">GIB67_007870</name>
</gene>
<dbReference type="AlphaFoldDB" id="A0A7J7PAN7"/>
<reference evidence="1 2" key="1">
    <citation type="journal article" date="2020" name="IScience">
        <title>Genome Sequencing of the Endangered Kingdonia uniflora (Circaeasteraceae, Ranunculales) Reveals Potential Mechanisms of Evolutionary Specialization.</title>
        <authorList>
            <person name="Sun Y."/>
            <person name="Deng T."/>
            <person name="Zhang A."/>
            <person name="Moore M.J."/>
            <person name="Landis J.B."/>
            <person name="Lin N."/>
            <person name="Zhang H."/>
            <person name="Zhang X."/>
            <person name="Huang J."/>
            <person name="Zhang X."/>
            <person name="Sun H."/>
            <person name="Wang H."/>
        </authorList>
    </citation>
    <scope>NUCLEOTIDE SEQUENCE [LARGE SCALE GENOMIC DNA]</scope>
    <source>
        <strain evidence="1">TB1705</strain>
        <tissue evidence="1">Leaf</tissue>
    </source>
</reference>